<evidence type="ECO:0000313" key="3">
    <source>
        <dbReference type="Proteomes" id="UP000602745"/>
    </source>
</evidence>
<dbReference type="Gene3D" id="1.25.40.20">
    <property type="entry name" value="Ankyrin repeat-containing domain"/>
    <property type="match status" value="1"/>
</dbReference>
<dbReference type="AlphaFoldDB" id="A0A8J2YM71"/>
<gene>
    <name evidence="2" type="ORF">GCM10007276_32350</name>
</gene>
<proteinExistence type="predicted"/>
<evidence type="ECO:0000313" key="2">
    <source>
        <dbReference type="EMBL" id="GGE52878.1"/>
    </source>
</evidence>
<reference evidence="2" key="2">
    <citation type="submission" date="2020-09" db="EMBL/GenBank/DDBJ databases">
        <authorList>
            <person name="Sun Q."/>
            <person name="Sedlacek I."/>
        </authorList>
    </citation>
    <scope>NUCLEOTIDE SEQUENCE</scope>
    <source>
        <strain evidence="2">CCM 7684</strain>
    </source>
</reference>
<dbReference type="Proteomes" id="UP000602745">
    <property type="component" value="Unassembled WGS sequence"/>
</dbReference>
<organism evidence="2 3">
    <name type="scientific">Agaricicola taiwanensis</name>
    <dbReference type="NCBI Taxonomy" id="591372"/>
    <lineage>
        <taxon>Bacteria</taxon>
        <taxon>Pseudomonadati</taxon>
        <taxon>Pseudomonadota</taxon>
        <taxon>Alphaproteobacteria</taxon>
        <taxon>Rhodobacterales</taxon>
        <taxon>Paracoccaceae</taxon>
        <taxon>Agaricicola</taxon>
    </lineage>
</organism>
<dbReference type="SUPFAM" id="SSF48403">
    <property type="entry name" value="Ankyrin repeat"/>
    <property type="match status" value="1"/>
</dbReference>
<evidence type="ECO:0000256" key="1">
    <source>
        <dbReference type="SAM" id="Phobius"/>
    </source>
</evidence>
<reference evidence="2" key="1">
    <citation type="journal article" date="2014" name="Int. J. Syst. Evol. Microbiol.">
        <title>Complete genome sequence of Corynebacterium casei LMG S-19264T (=DSM 44701T), isolated from a smear-ripened cheese.</title>
        <authorList>
            <consortium name="US DOE Joint Genome Institute (JGI-PGF)"/>
            <person name="Walter F."/>
            <person name="Albersmeier A."/>
            <person name="Kalinowski J."/>
            <person name="Ruckert C."/>
        </authorList>
    </citation>
    <scope>NUCLEOTIDE SEQUENCE</scope>
    <source>
        <strain evidence="2">CCM 7684</strain>
    </source>
</reference>
<keyword evidence="1" id="KW-0472">Membrane</keyword>
<name>A0A8J2YM71_9RHOB</name>
<keyword evidence="1" id="KW-0812">Transmembrane</keyword>
<sequence length="1116" mass="122507">MVARVRPQVLFGSTENEGSDFSTFLRVARSNGTPEGDRNEHIWTVIADLRAKGTSDQDILIDAIRNRDLDLVGVLIGNNPPEGHEKADIDLNDTSRVGGVPLHIASLAAYSGKSDEEIENGILMLELLIKGDGEGPTEEADIALLDAAGYSAYMHAAQFDKVPGAVKVAEWLKEEMNRQAQEAAEAGDQERVDELVAAGADPIETENPDETDGTGGEIEALTPEEMEAVEKRLEELDVLNMETDITDAEGNKLTVNAATIKLIMDKYEKGIEDGTYGKDSAQYKFYYGMRGMSDTAYGGSVTPYFENGADGGPSERWEGKPYATTAEDMQDIYDPEKLKAMFAEAAKDPAVLEDWQNAQDEAMESIQNKEGLKKDLKEFLLSDDFRAYLKTLNDKDDIAGATAAAQRAINAYAALSSQEEVDEVVAQMGVNDLVGEINTILSDPGKIEDQYWEAATADWAAMMLEAINRGIQLGRHGLNSLELAETKAWFEKLRKGSTELRQTAMIFKEFARTGSLPENISQAKLDQIASRVDSKWGTRGPIRSFFTNLNKAGAFSTAIGSLALAGSIYQLTGGKAFDEDHLQNMQIARGFLLFFGTMPEMFKLASPLTKYMGMGDTAAIFGSKSVQEIFKVDTRNELTKWLSDFDFRPGNNVPKAPIDQFMDKFKIEDRTPGGTGWKMSASVIKVLGAASFTGFGIVDAVLGGFTAKKGADTGDDTMLAQGIMQVFTGGFTTAAGVAMGLSAAGVTAAAAFISPLLLVAAVIGTVIIAIDLIKALIEAFKEDDKASIGELEFYQAQADLGVLQSDWSEKFEFLRLSGYNPGGNSDSEKVDGRRMTTKPGESVFDAYDWKSWLATYKANHKAYFDLPYNDRNGSYGFGYPMGFRNGSDDLSRQDYENVLNGAVSIYHDRINGADGEGGRTVPSLSGQLREYVRDLFKFYFQHINKGDVSDAAEWVRDQIANRIPNAYSNSDHGSEAKEIFENYFNKHKGKGQFEELGAEVQKEAYQGFENTLNSAVVKYAEGFDDHEGISTDRRQVPPLTGTLREEIKNLFRYYFSRIDPGGTDAMAAKWVAEQIRDRMGNNYSGEADVFWGYFDKSHNNGRSDFEALAREVHGEG</sequence>
<keyword evidence="3" id="KW-1185">Reference proteome</keyword>
<dbReference type="InterPro" id="IPR036770">
    <property type="entry name" value="Ankyrin_rpt-contain_sf"/>
</dbReference>
<keyword evidence="1" id="KW-1133">Transmembrane helix</keyword>
<feature type="transmembrane region" description="Helical" evidence="1">
    <location>
        <begin position="752"/>
        <end position="773"/>
    </location>
</feature>
<feature type="transmembrane region" description="Helical" evidence="1">
    <location>
        <begin position="726"/>
        <end position="746"/>
    </location>
</feature>
<comment type="caution">
    <text evidence="2">The sequence shown here is derived from an EMBL/GenBank/DDBJ whole genome shotgun (WGS) entry which is preliminary data.</text>
</comment>
<dbReference type="EMBL" id="BMCP01000006">
    <property type="protein sequence ID" value="GGE52878.1"/>
    <property type="molecule type" value="Genomic_DNA"/>
</dbReference>
<accession>A0A8J2YM71</accession>
<protein>
    <submittedName>
        <fullName evidence="2">Uncharacterized protein</fullName>
    </submittedName>
</protein>
<feature type="transmembrane region" description="Helical" evidence="1">
    <location>
        <begin position="686"/>
        <end position="705"/>
    </location>
</feature>